<dbReference type="InterPro" id="IPR009057">
    <property type="entry name" value="Homeodomain-like_sf"/>
</dbReference>
<sequence>MAQAKDRTTKEKIFAASIDLFAKSGFKDVSMREIAAHVGIKASSLYKHYESKEAILDHIFSTFKEKMNQTAFPPEGLGDTMTSMTPEDFLNKSFDKFKTAMWDPEVVKIAKIITVEQQRNPSVRDFFIRELIEKPNQTLRHAFDRMAESNLIDPADTGVLAEEYVAYVVSLYFEQNFLRERLDLDEIDKKMKQHNDFYARYILVRKGAPRK</sequence>
<dbReference type="RefSeq" id="WP_073078185.1">
    <property type="nucleotide sequence ID" value="NZ_FQXV01000006.1"/>
</dbReference>
<name>A0A1M5XNY0_9FIRM</name>
<dbReference type="PANTHER" id="PTHR43479:SF11">
    <property type="entry name" value="ACREF_ENVCD OPERON REPRESSOR-RELATED"/>
    <property type="match status" value="1"/>
</dbReference>
<keyword evidence="1 2" id="KW-0238">DNA-binding</keyword>
<dbReference type="OrthoDB" id="9785164at2"/>
<dbReference type="GO" id="GO:0003677">
    <property type="term" value="F:DNA binding"/>
    <property type="evidence" value="ECO:0007669"/>
    <property type="project" value="UniProtKB-UniRule"/>
</dbReference>
<gene>
    <name evidence="4" type="ORF">SAMN02745823_01913</name>
</gene>
<dbReference type="InterPro" id="IPR001647">
    <property type="entry name" value="HTH_TetR"/>
</dbReference>
<keyword evidence="5" id="KW-1185">Reference proteome</keyword>
<dbReference type="SUPFAM" id="SSF46689">
    <property type="entry name" value="Homeodomain-like"/>
    <property type="match status" value="1"/>
</dbReference>
<dbReference type="EMBL" id="FQXV01000006">
    <property type="protein sequence ID" value="SHI01555.1"/>
    <property type="molecule type" value="Genomic_DNA"/>
</dbReference>
<dbReference type="Gene3D" id="1.10.357.10">
    <property type="entry name" value="Tetracycline Repressor, domain 2"/>
    <property type="match status" value="1"/>
</dbReference>
<dbReference type="InterPro" id="IPR050624">
    <property type="entry name" value="HTH-type_Tx_Regulator"/>
</dbReference>
<dbReference type="AlphaFoldDB" id="A0A1M5XNY0"/>
<evidence type="ECO:0000313" key="4">
    <source>
        <dbReference type="EMBL" id="SHI01555.1"/>
    </source>
</evidence>
<dbReference type="STRING" id="1123282.SAMN02745823_01913"/>
<proteinExistence type="predicted"/>
<feature type="DNA-binding region" description="H-T-H motif" evidence="2">
    <location>
        <begin position="30"/>
        <end position="49"/>
    </location>
</feature>
<evidence type="ECO:0000313" key="5">
    <source>
        <dbReference type="Proteomes" id="UP000183995"/>
    </source>
</evidence>
<dbReference type="Proteomes" id="UP000183995">
    <property type="component" value="Unassembled WGS sequence"/>
</dbReference>
<reference evidence="4 5" key="1">
    <citation type="submission" date="2016-11" db="EMBL/GenBank/DDBJ databases">
        <authorList>
            <person name="Jaros S."/>
            <person name="Januszkiewicz K."/>
            <person name="Wedrychowicz H."/>
        </authorList>
    </citation>
    <scope>NUCLEOTIDE SEQUENCE [LARGE SCALE GENOMIC DNA]</scope>
    <source>
        <strain evidence="4 5">DSM 10068</strain>
    </source>
</reference>
<organism evidence="4 5">
    <name type="scientific">Sporobacter termitidis DSM 10068</name>
    <dbReference type="NCBI Taxonomy" id="1123282"/>
    <lineage>
        <taxon>Bacteria</taxon>
        <taxon>Bacillati</taxon>
        <taxon>Bacillota</taxon>
        <taxon>Clostridia</taxon>
        <taxon>Eubacteriales</taxon>
        <taxon>Oscillospiraceae</taxon>
        <taxon>Sporobacter</taxon>
    </lineage>
</organism>
<evidence type="ECO:0000256" key="2">
    <source>
        <dbReference type="PROSITE-ProRule" id="PRU00335"/>
    </source>
</evidence>
<dbReference type="PANTHER" id="PTHR43479">
    <property type="entry name" value="ACREF/ENVCD OPERON REPRESSOR-RELATED"/>
    <property type="match status" value="1"/>
</dbReference>
<dbReference type="PROSITE" id="PS50977">
    <property type="entry name" value="HTH_TETR_2"/>
    <property type="match status" value="1"/>
</dbReference>
<dbReference type="PRINTS" id="PR00455">
    <property type="entry name" value="HTHTETR"/>
</dbReference>
<dbReference type="Pfam" id="PF00440">
    <property type="entry name" value="TetR_N"/>
    <property type="match status" value="1"/>
</dbReference>
<evidence type="ECO:0000256" key="1">
    <source>
        <dbReference type="ARBA" id="ARBA00023125"/>
    </source>
</evidence>
<evidence type="ECO:0000259" key="3">
    <source>
        <dbReference type="PROSITE" id="PS50977"/>
    </source>
</evidence>
<accession>A0A1M5XNY0</accession>
<feature type="domain" description="HTH tetR-type" evidence="3">
    <location>
        <begin position="7"/>
        <end position="67"/>
    </location>
</feature>
<protein>
    <submittedName>
        <fullName evidence="4">Transcriptional regulator, TetR family</fullName>
    </submittedName>
</protein>